<keyword evidence="3" id="KW-0820">tRNA-binding</keyword>
<dbReference type="HAMAP" id="MF_00518">
    <property type="entry name" value="Deacylase_Dtd"/>
    <property type="match status" value="1"/>
</dbReference>
<dbReference type="Proteomes" id="UP000243180">
    <property type="component" value="Chromosome"/>
</dbReference>
<proteinExistence type="inferred from homology"/>
<dbReference type="GO" id="GO:0051500">
    <property type="term" value="F:D-tyrosyl-tRNA(Tyr) deacylase activity"/>
    <property type="evidence" value="ECO:0007669"/>
    <property type="project" value="TreeGrafter"/>
</dbReference>
<dbReference type="GO" id="GO:0043908">
    <property type="term" value="F:Ser(Gly)-tRNA(Ala) hydrolase activity"/>
    <property type="evidence" value="ECO:0007669"/>
    <property type="project" value="UniProtKB-UniRule"/>
</dbReference>
<comment type="domain">
    <text evidence="3">A Gly-cisPro motif from one monomer fits into the active site of the other monomer to allow specific chiral rejection of L-amino acids.</text>
</comment>
<dbReference type="PANTHER" id="PTHR10472:SF5">
    <property type="entry name" value="D-AMINOACYL-TRNA DEACYLASE 1"/>
    <property type="match status" value="1"/>
</dbReference>
<dbReference type="CDD" id="cd00563">
    <property type="entry name" value="Dtyr_deacylase"/>
    <property type="match status" value="1"/>
</dbReference>
<dbReference type="InParanoid" id="A0A1B4XIJ0"/>
<comment type="similarity">
    <text evidence="1 3">Belongs to the DTD family.</text>
</comment>
<feature type="short sequence motif" description="Gly-cisPro motif, important for rejection of L-amino acids" evidence="3">
    <location>
        <begin position="137"/>
        <end position="138"/>
    </location>
</feature>
<dbReference type="GO" id="GO:0106026">
    <property type="term" value="F:Gly-tRNA(Ala) deacylase activity"/>
    <property type="evidence" value="ECO:0007669"/>
    <property type="project" value="UniProtKB-UniRule"/>
</dbReference>
<protein>
    <recommendedName>
        <fullName evidence="3">D-aminoacyl-tRNA deacylase</fullName>
        <shortName evidence="3">DTD</shortName>
        <ecNumber evidence="3">3.1.1.96</ecNumber>
    </recommendedName>
    <alternativeName>
        <fullName evidence="3">Gly-tRNA(Ala) deacylase</fullName>
        <ecNumber evidence="3">3.1.1.-</ecNumber>
    </alternativeName>
</protein>
<evidence type="ECO:0000313" key="4">
    <source>
        <dbReference type="EMBL" id="BAV34617.1"/>
    </source>
</evidence>
<comment type="function">
    <text evidence="3">An aminoacyl-tRNA editing enzyme that deacylates mischarged D-aminoacyl-tRNAs. Also deacylates mischarged glycyl-tRNA(Ala), protecting cells against glycine mischarging by AlaRS. Acts via tRNA-based rather than protein-based catalysis; rejects L-amino acids rather than detecting D-amino acids in the active site. By recycling D-aminoacyl-tRNA to D-amino acids and free tRNA molecules, this enzyme counteracts the toxicity associated with the formation of D-aminoacyl-tRNA entities in vivo and helps enforce protein L-homochirality.</text>
</comment>
<comment type="subunit">
    <text evidence="3">Homodimer.</text>
</comment>
<reference evidence="4 5" key="1">
    <citation type="submission" date="2015-05" db="EMBL/GenBank/DDBJ databases">
        <title>Complete genome sequence of a sulfur-oxidizing gammaproteobacterium strain HA5.</title>
        <authorList>
            <person name="Miura A."/>
            <person name="Kojima H."/>
            <person name="Fukui M."/>
        </authorList>
    </citation>
    <scope>NUCLEOTIDE SEQUENCE [LARGE SCALE GENOMIC DNA]</scope>
    <source>
        <strain evidence="4 5">HA5</strain>
    </source>
</reference>
<evidence type="ECO:0000313" key="5">
    <source>
        <dbReference type="Proteomes" id="UP000243180"/>
    </source>
</evidence>
<evidence type="ECO:0000256" key="3">
    <source>
        <dbReference type="HAMAP-Rule" id="MF_00518"/>
    </source>
</evidence>
<dbReference type="NCBIfam" id="TIGR00256">
    <property type="entry name" value="D-aminoacyl-tRNA deacylase"/>
    <property type="match status" value="1"/>
</dbReference>
<evidence type="ECO:0000256" key="2">
    <source>
        <dbReference type="ARBA" id="ARBA00022801"/>
    </source>
</evidence>
<dbReference type="PANTHER" id="PTHR10472">
    <property type="entry name" value="D-TYROSYL-TRNA TYR DEACYLASE"/>
    <property type="match status" value="1"/>
</dbReference>
<dbReference type="FunFam" id="3.50.80.10:FF:000001">
    <property type="entry name" value="D-aminoacyl-tRNA deacylase"/>
    <property type="match status" value="1"/>
</dbReference>
<dbReference type="GO" id="GO:0005737">
    <property type="term" value="C:cytoplasm"/>
    <property type="evidence" value="ECO:0007669"/>
    <property type="project" value="UniProtKB-SubCell"/>
</dbReference>
<comment type="subcellular location">
    <subcellularLocation>
        <location evidence="3">Cytoplasm</location>
    </subcellularLocation>
</comment>
<dbReference type="AlphaFoldDB" id="A0A1B4XIJ0"/>
<keyword evidence="3" id="KW-0963">Cytoplasm</keyword>
<keyword evidence="3" id="KW-0694">RNA-binding</keyword>
<dbReference type="RefSeq" id="WP_096361340.1">
    <property type="nucleotide sequence ID" value="NZ_AP014879.1"/>
</dbReference>
<gene>
    <name evidence="3" type="primary">dtd</name>
    <name evidence="4" type="ORF">SCL_2334</name>
</gene>
<dbReference type="Pfam" id="PF02580">
    <property type="entry name" value="Tyr_Deacylase"/>
    <property type="match status" value="1"/>
</dbReference>
<name>A0A1B4XIJ0_9GAMM</name>
<dbReference type="EMBL" id="AP014879">
    <property type="protein sequence ID" value="BAV34617.1"/>
    <property type="molecule type" value="Genomic_DNA"/>
</dbReference>
<dbReference type="InterPro" id="IPR003732">
    <property type="entry name" value="Daa-tRNA_deacyls_DTD"/>
</dbReference>
<accession>A0A1B4XIJ0</accession>
<dbReference type="GO" id="GO:0019478">
    <property type="term" value="P:D-amino acid catabolic process"/>
    <property type="evidence" value="ECO:0007669"/>
    <property type="project" value="UniProtKB-UniRule"/>
</dbReference>
<sequence length="145" mass="15607">MIGLLQRVSSARVDVDGKTVGVIGRGLLVLVGVEQGDDTARADRLLERLLGYRVFPDVAGKMNLNVRDIGGGLLLVPQFTLAADTEKGMRPSFTPAAAPETGRRLFDYLVEQARAQYASVEAGVFGADMQVTLTNDGPVTFWLKV</sequence>
<dbReference type="Gene3D" id="3.50.80.10">
    <property type="entry name" value="D-tyrosyl-tRNA(Tyr) deacylase"/>
    <property type="match status" value="1"/>
</dbReference>
<dbReference type="OrthoDB" id="9801395at2"/>
<dbReference type="EC" id="3.1.1.-" evidence="3"/>
<comment type="catalytic activity">
    <reaction evidence="3">
        <text>glycyl-tRNA(Ala) + H2O = tRNA(Ala) + glycine + H(+)</text>
        <dbReference type="Rhea" id="RHEA:53744"/>
        <dbReference type="Rhea" id="RHEA-COMP:9657"/>
        <dbReference type="Rhea" id="RHEA-COMP:13640"/>
        <dbReference type="ChEBI" id="CHEBI:15377"/>
        <dbReference type="ChEBI" id="CHEBI:15378"/>
        <dbReference type="ChEBI" id="CHEBI:57305"/>
        <dbReference type="ChEBI" id="CHEBI:78442"/>
        <dbReference type="ChEBI" id="CHEBI:78522"/>
    </reaction>
</comment>
<dbReference type="FunCoup" id="A0A1B4XIJ0">
    <property type="interactions" value="441"/>
</dbReference>
<dbReference type="EC" id="3.1.1.96" evidence="3"/>
<dbReference type="KEGG" id="slim:SCL_2334"/>
<dbReference type="SUPFAM" id="SSF69500">
    <property type="entry name" value="DTD-like"/>
    <property type="match status" value="1"/>
</dbReference>
<dbReference type="InterPro" id="IPR023509">
    <property type="entry name" value="DTD-like_sf"/>
</dbReference>
<organism evidence="4 5">
    <name type="scientific">Sulfuricaulis limicola</name>
    <dbReference type="NCBI Taxonomy" id="1620215"/>
    <lineage>
        <taxon>Bacteria</taxon>
        <taxon>Pseudomonadati</taxon>
        <taxon>Pseudomonadota</taxon>
        <taxon>Gammaproteobacteria</taxon>
        <taxon>Acidiferrobacterales</taxon>
        <taxon>Acidiferrobacteraceae</taxon>
        <taxon>Sulfuricaulis</taxon>
    </lineage>
</organism>
<comment type="catalytic activity">
    <reaction evidence="3">
        <text>a D-aminoacyl-tRNA + H2O = a tRNA + a D-alpha-amino acid + H(+)</text>
        <dbReference type="Rhea" id="RHEA:13953"/>
        <dbReference type="Rhea" id="RHEA-COMP:10123"/>
        <dbReference type="Rhea" id="RHEA-COMP:10124"/>
        <dbReference type="ChEBI" id="CHEBI:15377"/>
        <dbReference type="ChEBI" id="CHEBI:15378"/>
        <dbReference type="ChEBI" id="CHEBI:59871"/>
        <dbReference type="ChEBI" id="CHEBI:78442"/>
        <dbReference type="ChEBI" id="CHEBI:79333"/>
        <dbReference type="EC" id="3.1.1.96"/>
    </reaction>
</comment>
<dbReference type="GO" id="GO:0000049">
    <property type="term" value="F:tRNA binding"/>
    <property type="evidence" value="ECO:0007669"/>
    <property type="project" value="UniProtKB-UniRule"/>
</dbReference>
<keyword evidence="2 3" id="KW-0378">Hydrolase</keyword>
<keyword evidence="5" id="KW-1185">Reference proteome</keyword>
<evidence type="ECO:0000256" key="1">
    <source>
        <dbReference type="ARBA" id="ARBA00009673"/>
    </source>
</evidence>